<evidence type="ECO:0000313" key="9">
    <source>
        <dbReference type="Proteomes" id="UP001595817"/>
    </source>
</evidence>
<feature type="transmembrane region" description="Helical" evidence="6">
    <location>
        <begin position="73"/>
        <end position="106"/>
    </location>
</feature>
<evidence type="ECO:0000256" key="3">
    <source>
        <dbReference type="ARBA" id="ARBA00022692"/>
    </source>
</evidence>
<keyword evidence="5 6" id="KW-0472">Membrane</keyword>
<feature type="domain" description="ABC transmembrane type-1" evidence="7">
    <location>
        <begin position="85"/>
        <end position="297"/>
    </location>
</feature>
<dbReference type="CDD" id="cd06261">
    <property type="entry name" value="TM_PBP2"/>
    <property type="match status" value="1"/>
</dbReference>
<dbReference type="SUPFAM" id="SSF161098">
    <property type="entry name" value="MetI-like"/>
    <property type="match status" value="1"/>
</dbReference>
<dbReference type="RefSeq" id="WP_378151348.1">
    <property type="nucleotide sequence ID" value="NZ_JBHSEC010000001.1"/>
</dbReference>
<feature type="transmembrane region" description="Helical" evidence="6">
    <location>
        <begin position="274"/>
        <end position="295"/>
    </location>
</feature>
<feature type="transmembrane region" description="Helical" evidence="6">
    <location>
        <begin position="229"/>
        <end position="247"/>
    </location>
</feature>
<evidence type="ECO:0000313" key="8">
    <source>
        <dbReference type="EMBL" id="MFC4409027.1"/>
    </source>
</evidence>
<proteinExistence type="predicted"/>
<reference evidence="9" key="1">
    <citation type="journal article" date="2019" name="Int. J. Syst. Evol. Microbiol.">
        <title>The Global Catalogue of Microorganisms (GCM) 10K type strain sequencing project: providing services to taxonomists for standard genome sequencing and annotation.</title>
        <authorList>
            <consortium name="The Broad Institute Genomics Platform"/>
            <consortium name="The Broad Institute Genome Sequencing Center for Infectious Disease"/>
            <person name="Wu L."/>
            <person name="Ma J."/>
        </authorList>
    </citation>
    <scope>NUCLEOTIDE SEQUENCE [LARGE SCALE GENOMIC DNA]</scope>
    <source>
        <strain evidence="9">CCUG 59778</strain>
    </source>
</reference>
<keyword evidence="9" id="KW-1185">Reference proteome</keyword>
<feature type="transmembrane region" description="Helical" evidence="6">
    <location>
        <begin position="126"/>
        <end position="147"/>
    </location>
</feature>
<gene>
    <name evidence="8" type="ORF">ACFOZY_01115</name>
</gene>
<dbReference type="Gene3D" id="1.10.3720.10">
    <property type="entry name" value="MetI-like"/>
    <property type="match status" value="1"/>
</dbReference>
<keyword evidence="4 6" id="KW-1133">Transmembrane helix</keyword>
<evidence type="ECO:0000256" key="1">
    <source>
        <dbReference type="ARBA" id="ARBA00004141"/>
    </source>
</evidence>
<organism evidence="8 9">
    <name type="scientific">Chungangia koreensis</name>
    <dbReference type="NCBI Taxonomy" id="752657"/>
    <lineage>
        <taxon>Bacteria</taxon>
        <taxon>Bacillati</taxon>
        <taxon>Bacillota</taxon>
        <taxon>Bacilli</taxon>
        <taxon>Lactobacillales</taxon>
        <taxon>Chungangia</taxon>
    </lineage>
</organism>
<accession>A0ABV8X488</accession>
<dbReference type="EMBL" id="JBHSEC010000001">
    <property type="protein sequence ID" value="MFC4409027.1"/>
    <property type="molecule type" value="Genomic_DNA"/>
</dbReference>
<keyword evidence="3 6" id="KW-0812">Transmembrane</keyword>
<evidence type="ECO:0000256" key="2">
    <source>
        <dbReference type="ARBA" id="ARBA00022448"/>
    </source>
</evidence>
<evidence type="ECO:0000259" key="7">
    <source>
        <dbReference type="PROSITE" id="PS50928"/>
    </source>
</evidence>
<evidence type="ECO:0000256" key="5">
    <source>
        <dbReference type="ARBA" id="ARBA00023136"/>
    </source>
</evidence>
<feature type="transmembrane region" description="Helical" evidence="6">
    <location>
        <begin position="12"/>
        <end position="32"/>
    </location>
</feature>
<sequence length="346" mass="39583">MRVKALFKNRLFLIGFSIIGTFLFISLFYWAFFGDDIPRLDYFLEDENGKLLRPPYSGSIYPPLGTDEFGRNIFIVMIVGFKYTLLAALIITFLRVVPSVFFGLAIHYIFGRFERPIKSLADSINYFPTTLLAYLLLFYMSFAGIYMEDPAVPGFWGRVAVFIVILSLIFIPANSVLIANEVKKIDNMEFIEVSRTLGADTARIILQHIRPFLVPQLYIIFIREFIQTLLLMSHLGVLGIFIGGSIVRENLFYREVLTSRSDEWTGLIGLWWQYLWTTYPWISVIPIVAFTVLILSAKCMLEGTKEVYSAETATVQVAEKQQVIIDPAIPPFQLLSTAKKRQITKS</sequence>
<dbReference type="PANTHER" id="PTHR43839">
    <property type="entry name" value="OPPC IN A BINDING PROTEIN-DEPENDENT TRANSPORT SYSTEM"/>
    <property type="match status" value="1"/>
</dbReference>
<dbReference type="Proteomes" id="UP001595817">
    <property type="component" value="Unassembled WGS sequence"/>
</dbReference>
<evidence type="ECO:0000256" key="6">
    <source>
        <dbReference type="SAM" id="Phobius"/>
    </source>
</evidence>
<comment type="caution">
    <text evidence="8">The sequence shown here is derived from an EMBL/GenBank/DDBJ whole genome shotgun (WGS) entry which is preliminary data.</text>
</comment>
<keyword evidence="2" id="KW-0813">Transport</keyword>
<dbReference type="PANTHER" id="PTHR43839:SF3">
    <property type="entry name" value="OLIGOPEPTIDE ABC TRANSPORTER, PERMEASE PROTEIN"/>
    <property type="match status" value="1"/>
</dbReference>
<dbReference type="PROSITE" id="PS50928">
    <property type="entry name" value="ABC_TM1"/>
    <property type="match status" value="1"/>
</dbReference>
<dbReference type="InterPro" id="IPR000515">
    <property type="entry name" value="MetI-like"/>
</dbReference>
<feature type="transmembrane region" description="Helical" evidence="6">
    <location>
        <begin position="159"/>
        <end position="179"/>
    </location>
</feature>
<dbReference type="InterPro" id="IPR035906">
    <property type="entry name" value="MetI-like_sf"/>
</dbReference>
<comment type="subcellular location">
    <subcellularLocation>
        <location evidence="1">Membrane</location>
        <topology evidence="1">Multi-pass membrane protein</topology>
    </subcellularLocation>
</comment>
<protein>
    <submittedName>
        <fullName evidence="8">ABC transporter permease</fullName>
    </submittedName>
</protein>
<evidence type="ECO:0000256" key="4">
    <source>
        <dbReference type="ARBA" id="ARBA00022989"/>
    </source>
</evidence>
<name>A0ABV8X488_9LACT</name>